<dbReference type="Gene3D" id="3.30.450.360">
    <property type="match status" value="1"/>
</dbReference>
<dbReference type="Pfam" id="PF07419">
    <property type="entry name" value="PilM"/>
    <property type="match status" value="1"/>
</dbReference>
<dbReference type="AlphaFoldDB" id="W0LB57"/>
<dbReference type="HOGENOM" id="CLU_149227_0_0_6"/>
<evidence type="ECO:0000313" key="2">
    <source>
        <dbReference type="Proteomes" id="UP000019030"/>
    </source>
</evidence>
<organism evidence="1 2">
    <name type="scientific">Chania multitudinisentens RB-25</name>
    <dbReference type="NCBI Taxonomy" id="1441930"/>
    <lineage>
        <taxon>Bacteria</taxon>
        <taxon>Pseudomonadati</taxon>
        <taxon>Pseudomonadota</taxon>
        <taxon>Gammaproteobacteria</taxon>
        <taxon>Enterobacterales</taxon>
        <taxon>Yersiniaceae</taxon>
        <taxon>Chania</taxon>
    </lineage>
</organism>
<accession>W0LB57</accession>
<proteinExistence type="predicted"/>
<name>W0LB57_9GAMM</name>
<dbReference type="eggNOG" id="ENOG50303PD">
    <property type="taxonomic scope" value="Bacteria"/>
</dbReference>
<dbReference type="Proteomes" id="UP000019030">
    <property type="component" value="Chromosome"/>
</dbReference>
<gene>
    <name evidence="1" type="ORF">Z042_07630</name>
</gene>
<protein>
    <recommendedName>
        <fullName evidence="3">Pilus assembly protein PilP</fullName>
    </recommendedName>
</protein>
<dbReference type="EMBL" id="CP007044">
    <property type="protein sequence ID" value="AHG19497.1"/>
    <property type="molecule type" value="Genomic_DNA"/>
</dbReference>
<dbReference type="InterPro" id="IPR009987">
    <property type="entry name" value="IM_PilM"/>
</dbReference>
<dbReference type="KEGG" id="sfo:Z042_07630"/>
<reference evidence="1 2" key="2">
    <citation type="submission" date="2015-03" db="EMBL/GenBank/DDBJ databases">
        <authorList>
            <person name="Chan K.-G."/>
        </authorList>
    </citation>
    <scope>NUCLEOTIDE SEQUENCE [LARGE SCALE GENOMIC DNA]</scope>
    <source>
        <strain evidence="1 2">RB-25</strain>
    </source>
</reference>
<evidence type="ECO:0000313" key="1">
    <source>
        <dbReference type="EMBL" id="AHG19497.1"/>
    </source>
</evidence>
<evidence type="ECO:0008006" key="3">
    <source>
        <dbReference type="Google" id="ProtNLM"/>
    </source>
</evidence>
<reference evidence="1 2" key="1">
    <citation type="submission" date="2014-01" db="EMBL/GenBank/DDBJ databases">
        <title>Isolation of Serratia multitudinisentens RB-25 from Ex-Landfill site.</title>
        <authorList>
            <person name="Robson E.H.J."/>
        </authorList>
    </citation>
    <scope>NUCLEOTIDE SEQUENCE [LARGE SCALE GENOMIC DNA]</scope>
    <source>
        <strain evidence="1 2">RB-25</strain>
    </source>
</reference>
<keyword evidence="2" id="KW-1185">Reference proteome</keyword>
<dbReference type="OrthoDB" id="6454277at2"/>
<dbReference type="PATRIC" id="fig|1441930.4.peg.1520"/>
<sequence>MGAWLLSCALVLSLVVASIDGNLGERALQKASVGDSAQMAVQMVTLVNALNDHLYHVLQTQGQVSLAVLGLTFTPDPRIDHVLQDGRLWVFTPEVPGLVTALRQQTRHSALICTVTKGRLLTLAGEDMNQTLPAGVADGDVVILN</sequence>
<dbReference type="RefSeq" id="WP_024914110.1">
    <property type="nucleotide sequence ID" value="NZ_CP007044.2"/>
</dbReference>